<evidence type="ECO:0000313" key="2">
    <source>
        <dbReference type="Proteomes" id="UP000633619"/>
    </source>
</evidence>
<dbReference type="EMBL" id="JAECVW010000007">
    <property type="protein sequence ID" value="MBH8595871.1"/>
    <property type="molecule type" value="Genomic_DNA"/>
</dbReference>
<dbReference type="InterPro" id="IPR037208">
    <property type="entry name" value="Spo0E-like_sf"/>
</dbReference>
<organism evidence="1 2">
    <name type="scientific">Thermoactinomyces intermedius</name>
    <dbReference type="NCBI Taxonomy" id="2024"/>
    <lineage>
        <taxon>Bacteria</taxon>
        <taxon>Bacillati</taxon>
        <taxon>Bacillota</taxon>
        <taxon>Bacilli</taxon>
        <taxon>Bacillales</taxon>
        <taxon>Thermoactinomycetaceae</taxon>
        <taxon>Thermoactinomyces</taxon>
    </lineage>
</organism>
<reference evidence="1 2" key="1">
    <citation type="submission" date="2020-12" db="EMBL/GenBank/DDBJ databases">
        <title>WGS of Thermoactinomyces spp.</title>
        <authorList>
            <person name="Cheng K."/>
        </authorList>
    </citation>
    <scope>NUCLEOTIDE SEQUENCE [LARGE SCALE GENOMIC DNA]</scope>
    <source>
        <strain evidence="2">CICC 10671\DSM 43846</strain>
    </source>
</reference>
<evidence type="ECO:0000313" key="1">
    <source>
        <dbReference type="EMBL" id="MBH8595871.1"/>
    </source>
</evidence>
<dbReference type="InterPro" id="IPR018540">
    <property type="entry name" value="Spo0E-like"/>
</dbReference>
<gene>
    <name evidence="1" type="ORF">I8U20_11060</name>
</gene>
<keyword evidence="2" id="KW-1185">Reference proteome</keyword>
<dbReference type="GO" id="GO:0043937">
    <property type="term" value="P:regulation of sporulation"/>
    <property type="evidence" value="ECO:0007669"/>
    <property type="project" value="InterPro"/>
</dbReference>
<dbReference type="RefSeq" id="WP_181732647.1">
    <property type="nucleotide sequence ID" value="NZ_JACEIR010000010.1"/>
</dbReference>
<dbReference type="Proteomes" id="UP000633619">
    <property type="component" value="Unassembled WGS sequence"/>
</dbReference>
<dbReference type="AlphaFoldDB" id="A0A8I1ADI1"/>
<dbReference type="Pfam" id="PF09388">
    <property type="entry name" value="SpoOE-like"/>
    <property type="match status" value="1"/>
</dbReference>
<protein>
    <submittedName>
        <fullName evidence="1">Aspartyl-phosphate phosphatase Spo0E family protein</fullName>
    </submittedName>
</protein>
<sequence length="80" mass="9507">MSGGPALKDQLEKARKRMEEAADRFGLNHPAVYELSRELDELHNLWEQETILHQREDEIIYPLRMQRTKKRSKQAMMEAI</sequence>
<dbReference type="SUPFAM" id="SSF140500">
    <property type="entry name" value="BAS1536-like"/>
    <property type="match status" value="1"/>
</dbReference>
<name>A0A8I1ADI1_THEIN</name>
<accession>A0A8I1ADI1</accession>
<comment type="caution">
    <text evidence="1">The sequence shown here is derived from an EMBL/GenBank/DDBJ whole genome shotgun (WGS) entry which is preliminary data.</text>
</comment>
<dbReference type="Gene3D" id="4.10.280.10">
    <property type="entry name" value="Helix-loop-helix DNA-binding domain"/>
    <property type="match status" value="1"/>
</dbReference>
<dbReference type="GO" id="GO:0046983">
    <property type="term" value="F:protein dimerization activity"/>
    <property type="evidence" value="ECO:0007669"/>
    <property type="project" value="InterPro"/>
</dbReference>
<dbReference type="InterPro" id="IPR036638">
    <property type="entry name" value="HLH_DNA-bd_sf"/>
</dbReference>
<proteinExistence type="predicted"/>